<name>A0A7L0SC51_GLABR</name>
<reference evidence="7 8" key="1">
    <citation type="submission" date="2019-09" db="EMBL/GenBank/DDBJ databases">
        <title>Bird 10,000 Genomes (B10K) Project - Family phase.</title>
        <authorList>
            <person name="Zhang G."/>
        </authorList>
    </citation>
    <scope>NUCLEOTIDE SEQUENCE [LARGE SCALE GENOMIC DNA]</scope>
    <source>
        <strain evidence="7">B10K-DU-008-63</strain>
    </source>
</reference>
<dbReference type="OrthoDB" id="21204at2759"/>
<evidence type="ECO:0000256" key="2">
    <source>
        <dbReference type="ARBA" id="ARBA00022771"/>
    </source>
</evidence>
<dbReference type="Pfam" id="PF13920">
    <property type="entry name" value="zf-C3HC4_3"/>
    <property type="match status" value="1"/>
</dbReference>
<organism evidence="7 8">
    <name type="scientific">Glaucidium brasilianum</name>
    <name type="common">Ferruginous pygmy-owl</name>
    <dbReference type="NCBI Taxonomy" id="78217"/>
    <lineage>
        <taxon>Eukaryota</taxon>
        <taxon>Metazoa</taxon>
        <taxon>Chordata</taxon>
        <taxon>Craniata</taxon>
        <taxon>Vertebrata</taxon>
        <taxon>Euteleostomi</taxon>
        <taxon>Archelosauria</taxon>
        <taxon>Archosauria</taxon>
        <taxon>Dinosauria</taxon>
        <taxon>Saurischia</taxon>
        <taxon>Theropoda</taxon>
        <taxon>Coelurosauria</taxon>
        <taxon>Aves</taxon>
        <taxon>Neognathae</taxon>
        <taxon>Neoaves</taxon>
        <taxon>Telluraves</taxon>
        <taxon>Strigiformes</taxon>
        <taxon>Strigidae</taxon>
        <taxon>Glaucidium</taxon>
    </lineage>
</organism>
<evidence type="ECO:0000313" key="7">
    <source>
        <dbReference type="EMBL" id="NXL40265.1"/>
    </source>
</evidence>
<feature type="compositionally biased region" description="Basic residues" evidence="5">
    <location>
        <begin position="337"/>
        <end position="346"/>
    </location>
</feature>
<dbReference type="Proteomes" id="UP000591073">
    <property type="component" value="Unassembled WGS sequence"/>
</dbReference>
<keyword evidence="2 4" id="KW-0863">Zinc-finger</keyword>
<protein>
    <submittedName>
        <fullName evidence="7">TOPRS ligase</fullName>
    </submittedName>
</protein>
<evidence type="ECO:0000313" key="8">
    <source>
        <dbReference type="Proteomes" id="UP000591073"/>
    </source>
</evidence>
<evidence type="ECO:0000256" key="4">
    <source>
        <dbReference type="PROSITE-ProRule" id="PRU00175"/>
    </source>
</evidence>
<dbReference type="InterPro" id="IPR017907">
    <property type="entry name" value="Znf_RING_CS"/>
</dbReference>
<dbReference type="PROSITE" id="PS00518">
    <property type="entry name" value="ZF_RING_1"/>
    <property type="match status" value="1"/>
</dbReference>
<dbReference type="InterPro" id="IPR047126">
    <property type="entry name" value="RNF141-like"/>
</dbReference>
<dbReference type="SMART" id="SM00184">
    <property type="entry name" value="RING"/>
    <property type="match status" value="1"/>
</dbReference>
<dbReference type="PANTHER" id="PTHR12109">
    <property type="entry name" value="RING FINGER PROTEIN 141-RELATED"/>
    <property type="match status" value="1"/>
</dbReference>
<evidence type="ECO:0000256" key="3">
    <source>
        <dbReference type="ARBA" id="ARBA00022833"/>
    </source>
</evidence>
<dbReference type="InterPro" id="IPR001841">
    <property type="entry name" value="Znf_RING"/>
</dbReference>
<evidence type="ECO:0000256" key="1">
    <source>
        <dbReference type="ARBA" id="ARBA00022723"/>
    </source>
</evidence>
<evidence type="ECO:0000256" key="5">
    <source>
        <dbReference type="SAM" id="MobiDB-lite"/>
    </source>
</evidence>
<keyword evidence="3" id="KW-0862">Zinc</keyword>
<feature type="compositionally biased region" description="Acidic residues" evidence="5">
    <location>
        <begin position="74"/>
        <end position="84"/>
    </location>
</feature>
<dbReference type="GO" id="GO:0008270">
    <property type="term" value="F:zinc ion binding"/>
    <property type="evidence" value="ECO:0007669"/>
    <property type="project" value="UniProtKB-KW"/>
</dbReference>
<dbReference type="GO" id="GO:0016874">
    <property type="term" value="F:ligase activity"/>
    <property type="evidence" value="ECO:0007669"/>
    <property type="project" value="UniProtKB-KW"/>
</dbReference>
<feature type="region of interest" description="Disordered" evidence="5">
    <location>
        <begin position="230"/>
        <end position="364"/>
    </location>
</feature>
<proteinExistence type="predicted"/>
<comment type="caution">
    <text evidence="7">The sequence shown here is derived from an EMBL/GenBank/DDBJ whole genome shotgun (WGS) entry which is preliminary data.</text>
</comment>
<keyword evidence="7" id="KW-0436">Ligase</keyword>
<sequence>MATETEEICPICRDVPRNETCTMPCGHQFCLGCILRWVYEQPQCPLCRQPVEKVRFRLFRENHYLSFVIRDPEEMPDTTSQEDTDPSRPAENSPNHPVASPAPSPQGPLSPDEEGTAGPEAEAVGGIMPEVWAQLFQRLGYVLGPVLLPWLRQELQEICGPRWWQAYCAEADILHTLCVSGPDAEALVQVVQPELGEDAAPLVHGIISIIEDECSQQAWNLVHNHSVWEDDASSGAGSSPTSSSSTSPSPTSYQWGIPSSYTSSSSSSAGSDGEEEAVMLEAALCGDPGHQPSAPVPAEQEQSQEEPGQEAVAGPSAQGCSRSPSSPGHGRDGSTGSRRRPPKRRAPSPQDSPQPCKRPPRRQH</sequence>
<keyword evidence="8" id="KW-1185">Reference proteome</keyword>
<dbReference type="SUPFAM" id="SSF57850">
    <property type="entry name" value="RING/U-box"/>
    <property type="match status" value="1"/>
</dbReference>
<gene>
    <name evidence="7" type="primary">Topors_1</name>
    <name evidence="7" type="ORF">GLABRA_R11740</name>
</gene>
<dbReference type="CDD" id="cd23130">
    <property type="entry name" value="RING-HC_EHV1-like"/>
    <property type="match status" value="1"/>
</dbReference>
<dbReference type="AlphaFoldDB" id="A0A7L0SC51"/>
<feature type="region of interest" description="Disordered" evidence="5">
    <location>
        <begin position="70"/>
        <end position="120"/>
    </location>
</feature>
<feature type="non-terminal residue" evidence="7">
    <location>
        <position position="364"/>
    </location>
</feature>
<accession>A0A7L0SC51</accession>
<keyword evidence="1" id="KW-0479">Metal-binding</keyword>
<dbReference type="InterPro" id="IPR013083">
    <property type="entry name" value="Znf_RING/FYVE/PHD"/>
</dbReference>
<evidence type="ECO:0000259" key="6">
    <source>
        <dbReference type="PROSITE" id="PS50089"/>
    </source>
</evidence>
<feature type="non-terminal residue" evidence="7">
    <location>
        <position position="1"/>
    </location>
</feature>
<dbReference type="PROSITE" id="PS50089">
    <property type="entry name" value="ZF_RING_2"/>
    <property type="match status" value="1"/>
</dbReference>
<dbReference type="EMBL" id="VXAP01001462">
    <property type="protein sequence ID" value="NXL40265.1"/>
    <property type="molecule type" value="Genomic_DNA"/>
</dbReference>
<feature type="compositionally biased region" description="Low complexity" evidence="5">
    <location>
        <begin position="259"/>
        <end position="271"/>
    </location>
</feature>
<feature type="domain" description="RING-type" evidence="6">
    <location>
        <begin position="9"/>
        <end position="48"/>
    </location>
</feature>
<feature type="compositionally biased region" description="Low complexity" evidence="5">
    <location>
        <begin position="233"/>
        <end position="252"/>
    </location>
</feature>
<dbReference type="Gene3D" id="3.30.40.10">
    <property type="entry name" value="Zinc/RING finger domain, C3HC4 (zinc finger)"/>
    <property type="match status" value="1"/>
</dbReference>